<comment type="caution">
    <text evidence="5">The sequence shown here is derived from an EMBL/GenBank/DDBJ whole genome shotgun (WGS) entry which is preliminary data.</text>
</comment>
<evidence type="ECO:0000256" key="2">
    <source>
        <dbReference type="ARBA" id="ARBA00023125"/>
    </source>
</evidence>
<reference evidence="5 7" key="1">
    <citation type="submission" date="2015-02" db="EMBL/GenBank/DDBJ databases">
        <title>Pseudomonas helleri sp. nov. and Pseudomonas weihenstephanensis sp. nov., isolated from raw cows milk.</title>
        <authorList>
            <person name="von Neubeck M."/>
            <person name="Huptas C."/>
            <person name="Wenning M."/>
            <person name="Scherer S."/>
        </authorList>
    </citation>
    <scope>NUCLEOTIDE SEQUENCE [LARGE SCALE GENOMIC DNA]</scope>
    <source>
        <strain evidence="5 7">DSM 21104</strain>
    </source>
</reference>
<dbReference type="GO" id="GO:0003700">
    <property type="term" value="F:DNA-binding transcription factor activity"/>
    <property type="evidence" value="ECO:0007669"/>
    <property type="project" value="InterPro"/>
</dbReference>
<dbReference type="SMART" id="SM00342">
    <property type="entry name" value="HTH_ARAC"/>
    <property type="match status" value="1"/>
</dbReference>
<dbReference type="Proteomes" id="UP000183155">
    <property type="component" value="Unassembled WGS sequence"/>
</dbReference>
<evidence type="ECO:0000259" key="4">
    <source>
        <dbReference type="PROSITE" id="PS01124"/>
    </source>
</evidence>
<dbReference type="GO" id="GO:0005829">
    <property type="term" value="C:cytosol"/>
    <property type="evidence" value="ECO:0007669"/>
    <property type="project" value="TreeGrafter"/>
</dbReference>
<reference evidence="6 8" key="2">
    <citation type="submission" date="2016-10" db="EMBL/GenBank/DDBJ databases">
        <authorList>
            <person name="Varghese N."/>
            <person name="Submissions S."/>
        </authorList>
    </citation>
    <scope>NUCLEOTIDE SEQUENCE [LARGE SCALE GENOMIC DNA]</scope>
    <source>
        <strain evidence="6 8">BS3652</strain>
    </source>
</reference>
<dbReference type="GO" id="GO:0000976">
    <property type="term" value="F:transcription cis-regulatory region binding"/>
    <property type="evidence" value="ECO:0007669"/>
    <property type="project" value="TreeGrafter"/>
</dbReference>
<dbReference type="PANTHER" id="PTHR47894:SF1">
    <property type="entry name" value="HTH-TYPE TRANSCRIPTIONAL REGULATOR VQSM"/>
    <property type="match status" value="1"/>
</dbReference>
<dbReference type="PATRIC" id="fig|47884.3.peg.3286"/>
<dbReference type="SUPFAM" id="SSF46689">
    <property type="entry name" value="Homeodomain-like"/>
    <property type="match status" value="1"/>
</dbReference>
<name>A0A0J6GI44_PSETA</name>
<dbReference type="RefSeq" id="WP_048382139.1">
    <property type="nucleotide sequence ID" value="NZ_FNRS01000001.1"/>
</dbReference>
<gene>
    <name evidence="6" type="ORF">SAMN04490203_2650</name>
    <name evidence="5" type="ORF">TU78_14130</name>
</gene>
<evidence type="ECO:0000313" key="8">
    <source>
        <dbReference type="Proteomes" id="UP000183155"/>
    </source>
</evidence>
<feature type="domain" description="HTH araC/xylS-type" evidence="4">
    <location>
        <begin position="244"/>
        <end position="341"/>
    </location>
</feature>
<dbReference type="Gene3D" id="1.10.10.60">
    <property type="entry name" value="Homeodomain-like"/>
    <property type="match status" value="1"/>
</dbReference>
<dbReference type="InterPro" id="IPR032687">
    <property type="entry name" value="AraC-type_N"/>
</dbReference>
<protein>
    <submittedName>
        <fullName evidence="5">AraC family transcriptional regulator</fullName>
    </submittedName>
    <submittedName>
        <fullName evidence="6">AraC-type DNA-binding protein</fullName>
    </submittedName>
</protein>
<dbReference type="PROSITE" id="PS01124">
    <property type="entry name" value="HTH_ARAC_FAMILY_2"/>
    <property type="match status" value="1"/>
</dbReference>
<proteinExistence type="predicted"/>
<dbReference type="Pfam" id="PF12833">
    <property type="entry name" value="HTH_18"/>
    <property type="match status" value="1"/>
</dbReference>
<accession>A0A0J6GI44</accession>
<dbReference type="EMBL" id="JYLA01000005">
    <property type="protein sequence ID" value="KMM84361.1"/>
    <property type="molecule type" value="Genomic_DNA"/>
</dbReference>
<sequence>MTLKTTWYETDSRFIAGHYQPATLIDLALSRGIDSHRLLRGTGLFYEDIVAGHTRLSPQQCFSLIGNTQRLLEADDSSFLFGQRLLPGHYGPASHALQQAQNLHQALETVVHHRALLSPWLTPRLLLDEKYAYVYWLDSCGAQEHLRFVLEASMTALMAMSQWLSGERLPWECCFSHAEPRYVEQYWVHLGENTQFASQLDMMRIPREYLTRPWPNASAIARQVALQQAREQLHSLGFSASLLDRLYVYLRNSAQQAPGLEQAAQHFAMSQATLKRKLNKHGTHFQAQQDQARKHMALYLYQIKGMSNEAVAEYLNFNDPANFRRALKRWTGCTPNLIRQFLSL</sequence>
<dbReference type="Proteomes" id="UP000036395">
    <property type="component" value="Unassembled WGS sequence"/>
</dbReference>
<evidence type="ECO:0000256" key="3">
    <source>
        <dbReference type="ARBA" id="ARBA00023163"/>
    </source>
</evidence>
<keyword evidence="8" id="KW-1185">Reference proteome</keyword>
<dbReference type="STRING" id="47884.SAMN04490203_2650"/>
<evidence type="ECO:0000313" key="6">
    <source>
        <dbReference type="EMBL" id="SEC56188.1"/>
    </source>
</evidence>
<keyword evidence="1" id="KW-0805">Transcription regulation</keyword>
<dbReference type="Pfam" id="PF12625">
    <property type="entry name" value="Arabinose_bd"/>
    <property type="match status" value="1"/>
</dbReference>
<dbReference type="EMBL" id="FNRS01000001">
    <property type="protein sequence ID" value="SEC56188.1"/>
    <property type="molecule type" value="Genomic_DNA"/>
</dbReference>
<keyword evidence="3" id="KW-0804">Transcription</keyword>
<dbReference type="PANTHER" id="PTHR47894">
    <property type="entry name" value="HTH-TYPE TRANSCRIPTIONAL REGULATOR GADX"/>
    <property type="match status" value="1"/>
</dbReference>
<evidence type="ECO:0000256" key="1">
    <source>
        <dbReference type="ARBA" id="ARBA00023015"/>
    </source>
</evidence>
<dbReference type="InterPro" id="IPR009057">
    <property type="entry name" value="Homeodomain-like_sf"/>
</dbReference>
<keyword evidence="2 6" id="KW-0238">DNA-binding</keyword>
<evidence type="ECO:0000313" key="7">
    <source>
        <dbReference type="Proteomes" id="UP000036395"/>
    </source>
</evidence>
<dbReference type="OrthoDB" id="5582699at2"/>
<dbReference type="AlphaFoldDB" id="A0A0J6GI44"/>
<organism evidence="5 7">
    <name type="scientific">Pseudomonas taetrolens</name>
    <dbReference type="NCBI Taxonomy" id="47884"/>
    <lineage>
        <taxon>Bacteria</taxon>
        <taxon>Pseudomonadati</taxon>
        <taxon>Pseudomonadota</taxon>
        <taxon>Gammaproteobacteria</taxon>
        <taxon>Pseudomonadales</taxon>
        <taxon>Pseudomonadaceae</taxon>
        <taxon>Pseudomonas</taxon>
    </lineage>
</organism>
<evidence type="ECO:0000313" key="5">
    <source>
        <dbReference type="EMBL" id="KMM84361.1"/>
    </source>
</evidence>
<dbReference type="InterPro" id="IPR018060">
    <property type="entry name" value="HTH_AraC"/>
</dbReference>